<dbReference type="CDD" id="cd02809">
    <property type="entry name" value="alpha_hydroxyacid_oxid_FMN"/>
    <property type="match status" value="1"/>
</dbReference>
<dbReference type="SUPFAM" id="SSF51395">
    <property type="entry name" value="FMN-linked oxidoreductases"/>
    <property type="match status" value="1"/>
</dbReference>
<proteinExistence type="inferred from homology"/>
<reference evidence="7" key="1">
    <citation type="submission" date="2020-05" db="EMBL/GenBank/DDBJ databases">
        <authorList>
            <person name="Chiriac C."/>
            <person name="Salcher M."/>
            <person name="Ghai R."/>
            <person name="Kavagutti S V."/>
        </authorList>
    </citation>
    <scope>NUCLEOTIDE SEQUENCE</scope>
</reference>
<organism evidence="7">
    <name type="scientific">freshwater metagenome</name>
    <dbReference type="NCBI Taxonomy" id="449393"/>
    <lineage>
        <taxon>unclassified sequences</taxon>
        <taxon>metagenomes</taxon>
        <taxon>ecological metagenomes</taxon>
    </lineage>
</organism>
<evidence type="ECO:0000313" key="7">
    <source>
        <dbReference type="EMBL" id="CAB4542821.1"/>
    </source>
</evidence>
<evidence type="ECO:0000256" key="3">
    <source>
        <dbReference type="ARBA" id="ARBA00022643"/>
    </source>
</evidence>
<dbReference type="Pfam" id="PF01070">
    <property type="entry name" value="FMN_dh"/>
    <property type="match status" value="1"/>
</dbReference>
<dbReference type="PROSITE" id="PS51349">
    <property type="entry name" value="FMN_HYDROXY_ACID_DH_2"/>
    <property type="match status" value="1"/>
</dbReference>
<dbReference type="InterPro" id="IPR000262">
    <property type="entry name" value="FMN-dep_DH"/>
</dbReference>
<accession>A0A6J6BUK6</accession>
<evidence type="ECO:0000256" key="1">
    <source>
        <dbReference type="ARBA" id="ARBA00001917"/>
    </source>
</evidence>
<keyword evidence="3" id="KW-0288">FMN</keyword>
<protein>
    <submittedName>
        <fullName evidence="7">Unannotated protein</fullName>
    </submittedName>
</protein>
<comment type="cofactor">
    <cofactor evidence="1">
        <name>FMN</name>
        <dbReference type="ChEBI" id="CHEBI:58210"/>
    </cofactor>
</comment>
<evidence type="ECO:0000256" key="5">
    <source>
        <dbReference type="ARBA" id="ARBA00024042"/>
    </source>
</evidence>
<dbReference type="GO" id="GO:0010181">
    <property type="term" value="F:FMN binding"/>
    <property type="evidence" value="ECO:0007669"/>
    <property type="project" value="InterPro"/>
</dbReference>
<name>A0A6J6BUK6_9ZZZZ</name>
<keyword evidence="2" id="KW-0285">Flavoprotein</keyword>
<dbReference type="InterPro" id="IPR012133">
    <property type="entry name" value="Alpha-hydoxy_acid_DH_FMN"/>
</dbReference>
<dbReference type="InterPro" id="IPR013785">
    <property type="entry name" value="Aldolase_TIM"/>
</dbReference>
<comment type="similarity">
    <text evidence="5">Belongs to the FMN-dependent alpha-hydroxy acid dehydrogenase family.</text>
</comment>
<feature type="domain" description="FMN hydroxy acid dehydrogenase" evidence="6">
    <location>
        <begin position="5"/>
        <end position="351"/>
    </location>
</feature>
<gene>
    <name evidence="7" type="ORF">UFOPK1446_00502</name>
</gene>
<dbReference type="PANTHER" id="PTHR10578:SF107">
    <property type="entry name" value="2-HYDROXYACID OXIDASE 1"/>
    <property type="match status" value="1"/>
</dbReference>
<dbReference type="GO" id="GO:0016491">
    <property type="term" value="F:oxidoreductase activity"/>
    <property type="evidence" value="ECO:0007669"/>
    <property type="project" value="UniProtKB-KW"/>
</dbReference>
<dbReference type="PIRSF" id="PIRSF000138">
    <property type="entry name" value="Al-hdrx_acd_dh"/>
    <property type="match status" value="1"/>
</dbReference>
<sequence length="351" mass="37478">MAQSPLDDGVIAVKDFESLARDNVAPHIWNYLSDGAGDQQALLENEVAWQEPWFAPKVMAGLTQVDTTVTLNGQQLQHPILLAPTAMAMSYHPDGEAATMRAAVRTGTTYIQSTLSGVPIEELGSIAREGGGDWWFQVYLHRDRAFTQSLVEAALAAGASSLVLTVDSPALGARDNDRRHDWGQMPEDGISMHERVFNPFLDSAVGWSDLQWLRDVAGDVPVWVKGILRADDAVAAIDHGAAGVMVSNHGARNLDTIVPTAVALPAIVEAMDGRAPVVVDGGIRRGTDVLRALALGADAVMVGRPYIWGLASHGEAGVAHVVEILRAELQMAMALVGVDSVASITEDILWS</sequence>
<evidence type="ECO:0000259" key="6">
    <source>
        <dbReference type="PROSITE" id="PS51349"/>
    </source>
</evidence>
<dbReference type="EMBL" id="CAEZSO010000081">
    <property type="protein sequence ID" value="CAB4542821.1"/>
    <property type="molecule type" value="Genomic_DNA"/>
</dbReference>
<dbReference type="PANTHER" id="PTHR10578">
    <property type="entry name" value="S -2-HYDROXY-ACID OXIDASE-RELATED"/>
    <property type="match status" value="1"/>
</dbReference>
<dbReference type="Gene3D" id="3.20.20.70">
    <property type="entry name" value="Aldolase class I"/>
    <property type="match status" value="1"/>
</dbReference>
<evidence type="ECO:0000256" key="4">
    <source>
        <dbReference type="ARBA" id="ARBA00023002"/>
    </source>
</evidence>
<keyword evidence="4" id="KW-0560">Oxidoreductase</keyword>
<dbReference type="InterPro" id="IPR037396">
    <property type="entry name" value="FMN_HAD"/>
</dbReference>
<evidence type="ECO:0000256" key="2">
    <source>
        <dbReference type="ARBA" id="ARBA00022630"/>
    </source>
</evidence>
<dbReference type="AlphaFoldDB" id="A0A6J6BUK6"/>